<dbReference type="PANTHER" id="PTHR37820">
    <property type="entry name" value="CELL DIVISION PROTEIN DIVIB"/>
    <property type="match status" value="1"/>
</dbReference>
<organism evidence="8 9">
    <name type="scientific">Fructilactobacillus lindneri DSM 20690 = JCM 11027</name>
    <dbReference type="NCBI Taxonomy" id="1122148"/>
    <lineage>
        <taxon>Bacteria</taxon>
        <taxon>Bacillati</taxon>
        <taxon>Bacillota</taxon>
        <taxon>Bacilli</taxon>
        <taxon>Lactobacillales</taxon>
        <taxon>Lactobacillaceae</taxon>
        <taxon>Fructilactobacillus</taxon>
    </lineage>
</organism>
<reference evidence="8 9" key="1">
    <citation type="journal article" date="2015" name="Genome Announc.">
        <title>Expanding the biotechnology potential of lactobacilli through comparative genomics of 213 strains and associated genera.</title>
        <authorList>
            <person name="Sun Z."/>
            <person name="Harris H.M."/>
            <person name="McCann A."/>
            <person name="Guo C."/>
            <person name="Argimon S."/>
            <person name="Zhang W."/>
            <person name="Yang X."/>
            <person name="Jeffery I.B."/>
            <person name="Cooney J.C."/>
            <person name="Kagawa T.F."/>
            <person name="Liu W."/>
            <person name="Song Y."/>
            <person name="Salvetti E."/>
            <person name="Wrobel A."/>
            <person name="Rasinkangas P."/>
            <person name="Parkhill J."/>
            <person name="Rea M.C."/>
            <person name="O'Sullivan O."/>
            <person name="Ritari J."/>
            <person name="Douillard F.P."/>
            <person name="Paul Ross R."/>
            <person name="Yang R."/>
            <person name="Briner A.E."/>
            <person name="Felis G.E."/>
            <person name="de Vos W.M."/>
            <person name="Barrangou R."/>
            <person name="Klaenhammer T.R."/>
            <person name="Caufield P.W."/>
            <person name="Cui Y."/>
            <person name="Zhang H."/>
            <person name="O'Toole P.W."/>
        </authorList>
    </citation>
    <scope>NUCLEOTIDE SEQUENCE [LARGE SCALE GENOMIC DNA]</scope>
    <source>
        <strain evidence="8 9">DSM 20690</strain>
    </source>
</reference>
<keyword evidence="1" id="KW-1003">Cell membrane</keyword>
<evidence type="ECO:0000256" key="5">
    <source>
        <dbReference type="ARBA" id="ARBA00023306"/>
    </source>
</evidence>
<evidence type="ECO:0000256" key="4">
    <source>
        <dbReference type="ARBA" id="ARBA00022989"/>
    </source>
</evidence>
<dbReference type="Gene3D" id="3.40.50.10960">
    <property type="match status" value="1"/>
</dbReference>
<gene>
    <name evidence="8" type="ORF">IV52_GL001302</name>
</gene>
<evidence type="ECO:0000259" key="7">
    <source>
        <dbReference type="Pfam" id="PF03799"/>
    </source>
</evidence>
<dbReference type="InterPro" id="IPR050487">
    <property type="entry name" value="FtsQ_DivIB"/>
</dbReference>
<evidence type="ECO:0000256" key="1">
    <source>
        <dbReference type="ARBA" id="ARBA00022475"/>
    </source>
</evidence>
<evidence type="ECO:0000256" key="3">
    <source>
        <dbReference type="ARBA" id="ARBA00022692"/>
    </source>
</evidence>
<comment type="caution">
    <text evidence="8">The sequence shown here is derived from an EMBL/GenBank/DDBJ whole genome shotgun (WGS) entry which is preliminary data.</text>
</comment>
<evidence type="ECO:0000313" key="8">
    <source>
        <dbReference type="EMBL" id="KRN78364.1"/>
    </source>
</evidence>
<sequence>MKSKKQSNTRSDIYDYENKKQKKYSRLRVGRKNKAIQRNRRKKTLKMVVPLLLVMLLITGISGFLISPYSKIRSIRVDASQDQNKIQQRLPFRVGDSLLLVRKNKDTVEHLIKNSDPKIESVKINLKQINHLLVRVNFYQTKAYINKGKNDYPVYRSGAIDNHAVKIKNNNKTFFLKGFNNRQQIKTVLQQYDRLPKTIQTNIISIENIPVAGDSQRVKLKLRDGNQVTVKDKYIARKMAYYSNIKTTLKRKSLINMELGAYSTPIK</sequence>
<protein>
    <recommendedName>
        <fullName evidence="7">Cell division protein FtsQ/DivIB C-terminal domain-containing protein</fullName>
    </recommendedName>
</protein>
<dbReference type="Pfam" id="PF03799">
    <property type="entry name" value="FtsQ_DivIB_C"/>
    <property type="match status" value="1"/>
</dbReference>
<dbReference type="OrthoDB" id="1819027at2"/>
<feature type="transmembrane region" description="Helical" evidence="6">
    <location>
        <begin position="47"/>
        <end position="66"/>
    </location>
</feature>
<dbReference type="RefSeq" id="WP_054646691.1">
    <property type="nucleotide sequence ID" value="NZ_FUXS01000005.1"/>
</dbReference>
<keyword evidence="4 6" id="KW-1133">Transmembrane helix</keyword>
<dbReference type="PATRIC" id="fig|1122148.6.peg.1338"/>
<dbReference type="GO" id="GO:0051301">
    <property type="term" value="P:cell division"/>
    <property type="evidence" value="ECO:0007669"/>
    <property type="project" value="UniProtKB-KW"/>
</dbReference>
<dbReference type="AlphaFoldDB" id="A0A0R2JTL1"/>
<keyword evidence="9" id="KW-1185">Reference proteome</keyword>
<dbReference type="EMBL" id="JQBT01000035">
    <property type="protein sequence ID" value="KRN78364.1"/>
    <property type="molecule type" value="Genomic_DNA"/>
</dbReference>
<dbReference type="PANTHER" id="PTHR37820:SF1">
    <property type="entry name" value="CELL DIVISION PROTEIN FTSQ"/>
    <property type="match status" value="1"/>
</dbReference>
<evidence type="ECO:0000256" key="6">
    <source>
        <dbReference type="SAM" id="Phobius"/>
    </source>
</evidence>
<dbReference type="GO" id="GO:0005886">
    <property type="term" value="C:plasma membrane"/>
    <property type="evidence" value="ECO:0007669"/>
    <property type="project" value="TreeGrafter"/>
</dbReference>
<keyword evidence="3 6" id="KW-0812">Transmembrane</keyword>
<feature type="domain" description="Cell division protein FtsQ/DivIB C-terminal" evidence="7">
    <location>
        <begin position="143"/>
        <end position="250"/>
    </location>
</feature>
<dbReference type="STRING" id="53444.AYR59_04315"/>
<accession>A0A0R2JTL1</accession>
<dbReference type="Proteomes" id="UP000051565">
    <property type="component" value="Unassembled WGS sequence"/>
</dbReference>
<proteinExistence type="predicted"/>
<keyword evidence="6" id="KW-0472">Membrane</keyword>
<evidence type="ECO:0000313" key="9">
    <source>
        <dbReference type="Proteomes" id="UP000051565"/>
    </source>
</evidence>
<dbReference type="GeneID" id="61250106"/>
<evidence type="ECO:0000256" key="2">
    <source>
        <dbReference type="ARBA" id="ARBA00022618"/>
    </source>
</evidence>
<keyword evidence="2" id="KW-0132">Cell division</keyword>
<keyword evidence="5" id="KW-0131">Cell cycle</keyword>
<name>A0A0R2JTL1_9LACO</name>
<dbReference type="InterPro" id="IPR005548">
    <property type="entry name" value="Cell_div_FtsQ/DivIB_C"/>
</dbReference>